<keyword evidence="2" id="KW-1185">Reference proteome</keyword>
<name>A0A1H8DIC8_9SPHI</name>
<dbReference type="EMBL" id="FOCL01000002">
    <property type="protein sequence ID" value="SEN06983.1"/>
    <property type="molecule type" value="Genomic_DNA"/>
</dbReference>
<evidence type="ECO:0000313" key="1">
    <source>
        <dbReference type="EMBL" id="SEN06983.1"/>
    </source>
</evidence>
<accession>A0A1H8DIC8</accession>
<gene>
    <name evidence="1" type="ORF">SAMN05192574_102357</name>
</gene>
<proteinExistence type="predicted"/>
<sequence length="638" mass="74086">MSRLDQVVFFSKSDAIGPHMLGKAERLLNQTMDFSALDLNGLLEFHHIHQYFEHGLYLSYWTEQQIAAYKLVVKEAFVALRKFFLGLTAVDVLAEVGQLSFDNRENFWQLYRYFELYKKHDRSVFTAILAANPIHIRDILSIEKLVDFYNLELRAFLLTYEESAELLLSHYEQKHDRPSPYNFPKSLSDADREAIIEAYLGSAEPNLNYIELAKSARTIKLSPKVRLKAKRVAASITSEVLTDDNSIRMGVAASLSEKQTEPVIFEKDKNGDTIAVYGAAYLNKLQTEQQLFGVFSDLFLYTDDEGLISLVNKDSEMDTLEKIFMQAKNQYQKGILFERKNMLSLAQLGVFSHYLKHSGRSIEALIESFVHTFFKDQTSMAGLVFRMPAPGLEPAEKIRLIAPEMDYLLRQFKNFISDSAIDHELLRMDSGQLHFSELPSSVAKKYIYASHDTIRLLQHWFFDPTSILADRQDDMENRQTVFYRLVNQHVTIADFEDYQLPYLQQMITDGFLRTDEDGKIEIVDPMMVFIAGKLRINGCISYWHISEVFRGTLDRLVDEGFLKVSDRLLTTEEVSYLNYYLNMREFSNGKDLRNKYLHGSHDREPEQQQLDYLYFLRTLIVLLIKLRDDLMLKMNHAN</sequence>
<dbReference type="STRING" id="551995.SAMN05192574_102357"/>
<dbReference type="AlphaFoldDB" id="A0A1H8DIC8"/>
<dbReference type="RefSeq" id="WP_091209482.1">
    <property type="nucleotide sequence ID" value="NZ_FOCL01000002.1"/>
</dbReference>
<evidence type="ECO:0000313" key="2">
    <source>
        <dbReference type="Proteomes" id="UP000198942"/>
    </source>
</evidence>
<organism evidence="1 2">
    <name type="scientific">Mucilaginibacter gossypiicola</name>
    <dbReference type="NCBI Taxonomy" id="551995"/>
    <lineage>
        <taxon>Bacteria</taxon>
        <taxon>Pseudomonadati</taxon>
        <taxon>Bacteroidota</taxon>
        <taxon>Sphingobacteriia</taxon>
        <taxon>Sphingobacteriales</taxon>
        <taxon>Sphingobacteriaceae</taxon>
        <taxon>Mucilaginibacter</taxon>
    </lineage>
</organism>
<dbReference type="OrthoDB" id="2846443at2"/>
<protein>
    <submittedName>
        <fullName evidence="1">Uncharacterized protein</fullName>
    </submittedName>
</protein>
<dbReference type="Proteomes" id="UP000198942">
    <property type="component" value="Unassembled WGS sequence"/>
</dbReference>
<reference evidence="2" key="1">
    <citation type="submission" date="2016-10" db="EMBL/GenBank/DDBJ databases">
        <authorList>
            <person name="Varghese N."/>
            <person name="Submissions S."/>
        </authorList>
    </citation>
    <scope>NUCLEOTIDE SEQUENCE [LARGE SCALE GENOMIC DNA]</scope>
    <source>
        <strain evidence="2">Gh-48</strain>
    </source>
</reference>